<name>K4KIV8_SIMAS</name>
<dbReference type="eggNOG" id="COG2200">
    <property type="taxonomic scope" value="Bacteria"/>
</dbReference>
<dbReference type="InterPro" id="IPR029787">
    <property type="entry name" value="Nucleotide_cyclase"/>
</dbReference>
<dbReference type="InterPro" id="IPR000160">
    <property type="entry name" value="GGDEF_dom"/>
</dbReference>
<dbReference type="Pfam" id="PF13188">
    <property type="entry name" value="PAS_8"/>
    <property type="match status" value="1"/>
</dbReference>
<dbReference type="InterPro" id="IPR013656">
    <property type="entry name" value="PAS_4"/>
</dbReference>
<dbReference type="EMBL" id="CP003746">
    <property type="protein sequence ID" value="AFU99084.1"/>
    <property type="molecule type" value="Genomic_DNA"/>
</dbReference>
<dbReference type="Gene3D" id="3.30.70.270">
    <property type="match status" value="1"/>
</dbReference>
<feature type="domain" description="GGDEF" evidence="3">
    <location>
        <begin position="288"/>
        <end position="421"/>
    </location>
</feature>
<dbReference type="PROSITE" id="PS50112">
    <property type="entry name" value="PAS"/>
    <property type="match status" value="2"/>
</dbReference>
<dbReference type="HOGENOM" id="CLU_000445_70_54_6"/>
<dbReference type="SMART" id="SM00052">
    <property type="entry name" value="EAL"/>
    <property type="match status" value="1"/>
</dbReference>
<dbReference type="Proteomes" id="UP000000466">
    <property type="component" value="Chromosome"/>
</dbReference>
<dbReference type="Gene3D" id="3.20.20.450">
    <property type="entry name" value="EAL domain"/>
    <property type="match status" value="1"/>
</dbReference>
<feature type="domain" description="PAS" evidence="1">
    <location>
        <begin position="10"/>
        <end position="46"/>
    </location>
</feature>
<dbReference type="InterPro" id="IPR001633">
    <property type="entry name" value="EAL_dom"/>
</dbReference>
<dbReference type="CDD" id="cd00130">
    <property type="entry name" value="PAS"/>
    <property type="match status" value="2"/>
</dbReference>
<evidence type="ECO:0000259" key="3">
    <source>
        <dbReference type="PROSITE" id="PS50887"/>
    </source>
</evidence>
<reference evidence="4 5" key="1">
    <citation type="journal article" date="2013" name="Genome Announc.">
        <title>Complete genome sequence of Simiduia agarivorans SA1(T), a marine bacterium able to degrade a variety of polysaccharides.</title>
        <authorList>
            <person name="Lin S.Y."/>
            <person name="Shieh W.Y."/>
            <person name="Chen J.S."/>
            <person name="Tang S.L."/>
        </authorList>
    </citation>
    <scope>NUCLEOTIDE SEQUENCE [LARGE SCALE GENOMIC DNA]</scope>
    <source>
        <strain evidence="5">DSM 21679 / JCM 13881 / BCRC 17597 / SA1</strain>
    </source>
</reference>
<evidence type="ECO:0000259" key="2">
    <source>
        <dbReference type="PROSITE" id="PS50883"/>
    </source>
</evidence>
<evidence type="ECO:0000313" key="4">
    <source>
        <dbReference type="EMBL" id="AFU99084.1"/>
    </source>
</evidence>
<sequence>MSQVAENRQQPLFIDSLLQQVSDFVILADAQGRVLWANQRAEKALGGRTPLINSLLPARVTGPAQDFSAMVSQFQNQGPFVQRMRAADSTQFSLRWRAIEARPEGWLLLLEDISESQPFRDELVSLREQVQLALFSVADAVILTDERGMVTALNPSARSLLNVGAHSAMGVEVCNLFTLFNGESHQPLPCLVRDALTRGRLSNAASNAQLFVSGEEPMAVDAMAAPFRDGQRRVAGCVLVFRDASGSRRTTARMNWQATHDGLTQLPNRLQFEAELAREVARAKCGNAGHGLMVIDIYQMRVINETCGQAGGDQLLVQLAQTLAASLRRQDVLARIGSDEFGVLLRGATLAGTQRVADAMIQSVQALNFEWEGQRIKAAISIGAMAVDVDTESESQALAAATAASEAAKETGRNRIHLHHNLNSAAVERRRSQMHWVGKISAALAEDRMVLYAQPLVPVAEPHARISHVEVLVRMLDDDGKLVAPGQFLPAAERFGLMDEIDRTVLIKVVEFIERCPDKRVSFGVNLSGTTISDETFAQFVHSEIEASGIDPSRLHFEITETAAVANFRAAVHLIKSLRGLGCKFYLDDFGSGLSSFGYLRDLPVDFLKIDGSFVRAMTPGSIDLAMVSSINHLAGVIGLKTVAEYVENAEVLGLLQDIGVDYAQGYFFSPPKPLETLLGLAAAKPGGH</sequence>
<proteinExistence type="predicted"/>
<dbReference type="SUPFAM" id="SSF141868">
    <property type="entry name" value="EAL domain-like"/>
    <property type="match status" value="1"/>
</dbReference>
<evidence type="ECO:0000313" key="5">
    <source>
        <dbReference type="Proteomes" id="UP000000466"/>
    </source>
</evidence>
<dbReference type="CDD" id="cd01948">
    <property type="entry name" value="EAL"/>
    <property type="match status" value="1"/>
</dbReference>
<dbReference type="PANTHER" id="PTHR44757:SF4">
    <property type="entry name" value="DIGUANYLATE CYCLASE DGCE-RELATED"/>
    <property type="match status" value="1"/>
</dbReference>
<dbReference type="SMART" id="SM00267">
    <property type="entry name" value="GGDEF"/>
    <property type="match status" value="1"/>
</dbReference>
<dbReference type="InterPro" id="IPR035919">
    <property type="entry name" value="EAL_sf"/>
</dbReference>
<gene>
    <name evidence="4" type="ordered locus">M5M_09495</name>
</gene>
<dbReference type="RefSeq" id="WP_015047248.1">
    <property type="nucleotide sequence ID" value="NC_018868.3"/>
</dbReference>
<accession>K4KIV8</accession>
<dbReference type="NCBIfam" id="TIGR00254">
    <property type="entry name" value="GGDEF"/>
    <property type="match status" value="1"/>
</dbReference>
<dbReference type="InterPro" id="IPR035965">
    <property type="entry name" value="PAS-like_dom_sf"/>
</dbReference>
<organism evidence="4 5">
    <name type="scientific">Simiduia agarivorans (strain DSM 21679 / JCM 13881 / BCRC 17597 / SA1)</name>
    <dbReference type="NCBI Taxonomy" id="1117647"/>
    <lineage>
        <taxon>Bacteria</taxon>
        <taxon>Pseudomonadati</taxon>
        <taxon>Pseudomonadota</taxon>
        <taxon>Gammaproteobacteria</taxon>
        <taxon>Cellvibrionales</taxon>
        <taxon>Cellvibrionaceae</taxon>
        <taxon>Simiduia</taxon>
    </lineage>
</organism>
<dbReference type="Gene3D" id="3.30.450.20">
    <property type="entry name" value="PAS domain"/>
    <property type="match status" value="2"/>
</dbReference>
<dbReference type="InterPro" id="IPR052155">
    <property type="entry name" value="Biofilm_reg_signaling"/>
</dbReference>
<dbReference type="STRING" id="1117647.M5M_09495"/>
<dbReference type="PANTHER" id="PTHR44757">
    <property type="entry name" value="DIGUANYLATE CYCLASE DGCP"/>
    <property type="match status" value="1"/>
</dbReference>
<evidence type="ECO:0000259" key="1">
    <source>
        <dbReference type="PROSITE" id="PS50112"/>
    </source>
</evidence>
<dbReference type="InterPro" id="IPR043128">
    <property type="entry name" value="Rev_trsase/Diguanyl_cyclase"/>
</dbReference>
<dbReference type="Pfam" id="PF00563">
    <property type="entry name" value="EAL"/>
    <property type="match status" value="1"/>
</dbReference>
<feature type="domain" description="EAL" evidence="2">
    <location>
        <begin position="433"/>
        <end position="686"/>
    </location>
</feature>
<keyword evidence="5" id="KW-1185">Reference proteome</keyword>
<dbReference type="Pfam" id="PF08448">
    <property type="entry name" value="PAS_4"/>
    <property type="match status" value="1"/>
</dbReference>
<dbReference type="PROSITE" id="PS50887">
    <property type="entry name" value="GGDEF"/>
    <property type="match status" value="1"/>
</dbReference>
<dbReference type="SMART" id="SM00091">
    <property type="entry name" value="PAS"/>
    <property type="match status" value="2"/>
</dbReference>
<feature type="domain" description="PAS" evidence="1">
    <location>
        <begin position="126"/>
        <end position="199"/>
    </location>
</feature>
<dbReference type="KEGG" id="saga:M5M_09495"/>
<dbReference type="OrthoDB" id="9787514at2"/>
<dbReference type="SUPFAM" id="SSF55785">
    <property type="entry name" value="PYP-like sensor domain (PAS domain)"/>
    <property type="match status" value="2"/>
</dbReference>
<protein>
    <submittedName>
        <fullName evidence="4">PAS/PAC sensor-containing diguanylate cyclase/phosphodiesterase</fullName>
    </submittedName>
</protein>
<dbReference type="PROSITE" id="PS50883">
    <property type="entry name" value="EAL"/>
    <property type="match status" value="1"/>
</dbReference>
<dbReference type="eggNOG" id="COG2199">
    <property type="taxonomic scope" value="Bacteria"/>
</dbReference>
<dbReference type="CDD" id="cd01949">
    <property type="entry name" value="GGDEF"/>
    <property type="match status" value="1"/>
</dbReference>
<dbReference type="Pfam" id="PF00990">
    <property type="entry name" value="GGDEF"/>
    <property type="match status" value="1"/>
</dbReference>
<dbReference type="AlphaFoldDB" id="K4KIV8"/>
<dbReference type="InterPro" id="IPR000014">
    <property type="entry name" value="PAS"/>
</dbReference>
<dbReference type="SUPFAM" id="SSF55073">
    <property type="entry name" value="Nucleotide cyclase"/>
    <property type="match status" value="1"/>
</dbReference>